<keyword evidence="1" id="KW-0472">Membrane</keyword>
<keyword evidence="1" id="KW-1133">Transmembrane helix</keyword>
<evidence type="ECO:0000313" key="2">
    <source>
        <dbReference type="EMBL" id="MQU33466.1"/>
    </source>
</evidence>
<proteinExistence type="predicted"/>
<dbReference type="AlphaFoldDB" id="A0A7X1YB37"/>
<evidence type="ECO:0000313" key="3">
    <source>
        <dbReference type="Proteomes" id="UP000470186"/>
    </source>
</evidence>
<feature type="transmembrane region" description="Helical" evidence="1">
    <location>
        <begin position="65"/>
        <end position="83"/>
    </location>
</feature>
<name>A0A7X1YB37_9PSED</name>
<keyword evidence="3" id="KW-1185">Reference proteome</keyword>
<dbReference type="Proteomes" id="UP000470186">
    <property type="component" value="Unassembled WGS sequence"/>
</dbReference>
<dbReference type="RefSeq" id="WP_153351526.1">
    <property type="nucleotide sequence ID" value="NZ_WIVX01000110.1"/>
</dbReference>
<gene>
    <name evidence="2" type="ORF">GHO30_19115</name>
</gene>
<comment type="caution">
    <text evidence="2">The sequence shown here is derived from an EMBL/GenBank/DDBJ whole genome shotgun (WGS) entry which is preliminary data.</text>
</comment>
<feature type="transmembrane region" description="Helical" evidence="1">
    <location>
        <begin position="28"/>
        <end position="45"/>
    </location>
</feature>
<dbReference type="EMBL" id="WIVX01000110">
    <property type="protein sequence ID" value="MQU33466.1"/>
    <property type="molecule type" value="Genomic_DNA"/>
</dbReference>
<evidence type="ECO:0000256" key="1">
    <source>
        <dbReference type="SAM" id="Phobius"/>
    </source>
</evidence>
<keyword evidence="1" id="KW-0812">Transmembrane</keyword>
<reference evidence="2 3" key="1">
    <citation type="submission" date="2019-10" db="EMBL/GenBank/DDBJ databases">
        <title>Evaluation of single-gene subtyping targets for Pseudomonas.</title>
        <authorList>
            <person name="Reichler S.J."/>
            <person name="Orsi R.H."/>
            <person name="Wiedmann M."/>
            <person name="Martin N.H."/>
            <person name="Murphy S.I."/>
        </authorList>
    </citation>
    <scope>NUCLEOTIDE SEQUENCE [LARGE SCALE GENOMIC DNA]</scope>
    <source>
        <strain evidence="2 3">FSL R10-2107</strain>
    </source>
</reference>
<feature type="transmembrane region" description="Helical" evidence="1">
    <location>
        <begin position="95"/>
        <end position="115"/>
    </location>
</feature>
<organism evidence="2 3">
    <name type="scientific">Pseudomonas helleri</name>
    <dbReference type="NCBI Taxonomy" id="1608996"/>
    <lineage>
        <taxon>Bacteria</taxon>
        <taxon>Pseudomonadati</taxon>
        <taxon>Pseudomonadota</taxon>
        <taxon>Gammaproteobacteria</taxon>
        <taxon>Pseudomonadales</taxon>
        <taxon>Pseudomonadaceae</taxon>
        <taxon>Pseudomonas</taxon>
    </lineage>
</organism>
<protein>
    <submittedName>
        <fullName evidence="2">Uncharacterized protein</fullName>
    </submittedName>
</protein>
<accession>A0A7X1YB37</accession>
<sequence>MKDSDVSPPSGKWKVFVGALIRVLDKGLDILVPLGMCMIGVLQIFPDYRIKASAADAVIDMSSGLVFIQPLMLFSLSLAVKLFKSANLFPVNHWGFVVGLTASVSCALLVTLIAVTERVDAFWMIIPNLVIWLRLLYVSSGLSG</sequence>
<feature type="transmembrane region" description="Helical" evidence="1">
    <location>
        <begin position="121"/>
        <end position="138"/>
    </location>
</feature>